<dbReference type="InterPro" id="IPR015421">
    <property type="entry name" value="PyrdxlP-dep_Trfase_major"/>
</dbReference>
<evidence type="ECO:0000256" key="1">
    <source>
        <dbReference type="ARBA" id="ARBA00001933"/>
    </source>
</evidence>
<keyword evidence="6" id="KW-0456">Lyase</keyword>
<gene>
    <name evidence="6" type="ORF">SAMN05660413_02055</name>
</gene>
<dbReference type="GO" id="GO:0019343">
    <property type="term" value="P:cysteine biosynthetic process via cystathionine"/>
    <property type="evidence" value="ECO:0007669"/>
    <property type="project" value="TreeGrafter"/>
</dbReference>
<dbReference type="SUPFAM" id="SSF53383">
    <property type="entry name" value="PLP-dependent transferases"/>
    <property type="match status" value="1"/>
</dbReference>
<organism evidence="6 7">
    <name type="scientific">Salegentibacter flavus</name>
    <dbReference type="NCBI Taxonomy" id="287099"/>
    <lineage>
        <taxon>Bacteria</taxon>
        <taxon>Pseudomonadati</taxon>
        <taxon>Bacteroidota</taxon>
        <taxon>Flavobacteriia</taxon>
        <taxon>Flavobacteriales</taxon>
        <taxon>Flavobacteriaceae</taxon>
        <taxon>Salegentibacter</taxon>
    </lineage>
</organism>
<dbReference type="GO" id="GO:0003962">
    <property type="term" value="F:cystathionine gamma-synthase activity"/>
    <property type="evidence" value="ECO:0007669"/>
    <property type="project" value="TreeGrafter"/>
</dbReference>
<dbReference type="InterPro" id="IPR000277">
    <property type="entry name" value="Cys/Met-Metab_PyrdxlP-dep_enz"/>
</dbReference>
<name>A0A1I5AW40_9FLAO</name>
<dbReference type="FunFam" id="3.90.1150.10:FF:000008">
    <property type="entry name" value="Cystathionine gamma-synthase"/>
    <property type="match status" value="1"/>
</dbReference>
<sequence length="396" mass="43485">MLLPNSYATFALDTVDMKFNTKTVHGGQENTDPAYGSVMPPIYQTSTYSQSTPGGHKGFEYSRSGNPTRTALEKSLASIENAKFGLAFGSGLAAIDAVMKLFKPGDEIISTNDLYGGSYRLFTTIFENFEIKFHFIGMQDASKIEEYINENTKLIWLETPTNPMMNIIDIEAASKIAKKHNLLLAVDNTFATPYLQQPMDLGADIVMHSATKYLGGHSDVVLGALVVNDKNLAEKLYFIQKASGAVCGPQDSFLVLRGIKTLHLRMQRHCENGEAVAKFLKTHPKVDKVYWPGFEDHPNHDIAKKQMKDFGGMISFTTKENTLESATKIVENLKVFTLAESLGGVESLAGHPASMTHASIPQEERAKIGVVDSLIRLSIGVEDEGDLIEDLKQALG</sequence>
<proteinExistence type="inferred from homology"/>
<comment type="similarity">
    <text evidence="2 5">Belongs to the trans-sulfuration enzymes family.</text>
</comment>
<dbReference type="GO" id="GO:0030170">
    <property type="term" value="F:pyridoxal phosphate binding"/>
    <property type="evidence" value="ECO:0007669"/>
    <property type="project" value="InterPro"/>
</dbReference>
<evidence type="ECO:0000313" key="6">
    <source>
        <dbReference type="EMBL" id="SFN66665.1"/>
    </source>
</evidence>
<dbReference type="FunFam" id="3.40.640.10:FF:000009">
    <property type="entry name" value="Cystathionine gamma-synthase homolog"/>
    <property type="match status" value="1"/>
</dbReference>
<dbReference type="Pfam" id="PF01053">
    <property type="entry name" value="Cys_Met_Meta_PP"/>
    <property type="match status" value="1"/>
</dbReference>
<dbReference type="EMBL" id="FOVL01000012">
    <property type="protein sequence ID" value="SFN66665.1"/>
    <property type="molecule type" value="Genomic_DNA"/>
</dbReference>
<dbReference type="AlphaFoldDB" id="A0A1I5AW40"/>
<evidence type="ECO:0000256" key="5">
    <source>
        <dbReference type="RuleBase" id="RU362118"/>
    </source>
</evidence>
<feature type="modified residue" description="N6-(pyridoxal phosphate)lysine" evidence="4">
    <location>
        <position position="212"/>
    </location>
</feature>
<accession>A0A1I5AW40</accession>
<dbReference type="Gene3D" id="3.40.640.10">
    <property type="entry name" value="Type I PLP-dependent aspartate aminotransferase-like (Major domain)"/>
    <property type="match status" value="1"/>
</dbReference>
<dbReference type="Gene3D" id="3.90.1150.10">
    <property type="entry name" value="Aspartate Aminotransferase, domain 1"/>
    <property type="match status" value="1"/>
</dbReference>
<keyword evidence="7" id="KW-1185">Reference proteome</keyword>
<dbReference type="InterPro" id="IPR015422">
    <property type="entry name" value="PyrdxlP-dep_Trfase_small"/>
</dbReference>
<dbReference type="NCBIfam" id="NF005871">
    <property type="entry name" value="PRK07811.1"/>
    <property type="match status" value="1"/>
</dbReference>
<reference evidence="6 7" key="1">
    <citation type="submission" date="2016-10" db="EMBL/GenBank/DDBJ databases">
        <authorList>
            <person name="de Groot N.N."/>
        </authorList>
    </citation>
    <scope>NUCLEOTIDE SEQUENCE [LARGE SCALE GENOMIC DNA]</scope>
    <source>
        <strain evidence="6 7">DSM 17794</strain>
    </source>
</reference>
<evidence type="ECO:0000256" key="2">
    <source>
        <dbReference type="ARBA" id="ARBA00009077"/>
    </source>
</evidence>
<dbReference type="PIRSF" id="PIRSF001434">
    <property type="entry name" value="CGS"/>
    <property type="match status" value="1"/>
</dbReference>
<dbReference type="PANTHER" id="PTHR11808:SF15">
    <property type="entry name" value="CYSTATHIONINE GAMMA-LYASE"/>
    <property type="match status" value="1"/>
</dbReference>
<dbReference type="CDD" id="cd00614">
    <property type="entry name" value="CGS_like"/>
    <property type="match status" value="1"/>
</dbReference>
<dbReference type="InterPro" id="IPR015424">
    <property type="entry name" value="PyrdxlP-dep_Trfase"/>
</dbReference>
<dbReference type="PROSITE" id="PS00868">
    <property type="entry name" value="CYS_MET_METAB_PP"/>
    <property type="match status" value="1"/>
</dbReference>
<dbReference type="InterPro" id="IPR054542">
    <property type="entry name" value="Cys_met_metab_PP"/>
</dbReference>
<comment type="cofactor">
    <cofactor evidence="1 5">
        <name>pyridoxal 5'-phosphate</name>
        <dbReference type="ChEBI" id="CHEBI:597326"/>
    </cofactor>
</comment>
<dbReference type="Proteomes" id="UP000199153">
    <property type="component" value="Unassembled WGS sequence"/>
</dbReference>
<evidence type="ECO:0000256" key="4">
    <source>
        <dbReference type="PIRSR" id="PIRSR001434-2"/>
    </source>
</evidence>
<dbReference type="GO" id="GO:0004123">
    <property type="term" value="F:cystathionine gamma-lyase activity"/>
    <property type="evidence" value="ECO:0007669"/>
    <property type="project" value="TreeGrafter"/>
</dbReference>
<keyword evidence="3 4" id="KW-0663">Pyridoxal phosphate</keyword>
<protein>
    <submittedName>
        <fullName evidence="6">Cystathionine gamma-lyase</fullName>
    </submittedName>
</protein>
<dbReference type="GO" id="GO:0019346">
    <property type="term" value="P:transsulfuration"/>
    <property type="evidence" value="ECO:0007669"/>
    <property type="project" value="InterPro"/>
</dbReference>
<dbReference type="PANTHER" id="PTHR11808">
    <property type="entry name" value="TRANS-SULFURATION ENZYME FAMILY MEMBER"/>
    <property type="match status" value="1"/>
</dbReference>
<dbReference type="GO" id="GO:0005737">
    <property type="term" value="C:cytoplasm"/>
    <property type="evidence" value="ECO:0007669"/>
    <property type="project" value="TreeGrafter"/>
</dbReference>
<evidence type="ECO:0000256" key="3">
    <source>
        <dbReference type="ARBA" id="ARBA00022898"/>
    </source>
</evidence>
<evidence type="ECO:0000313" key="7">
    <source>
        <dbReference type="Proteomes" id="UP000199153"/>
    </source>
</evidence>
<dbReference type="STRING" id="287099.SAMN05660413_02055"/>